<organism evidence="7 8">
    <name type="scientific">Allokutzneria albata</name>
    <name type="common">Kibdelosporangium albatum</name>
    <dbReference type="NCBI Taxonomy" id="211114"/>
    <lineage>
        <taxon>Bacteria</taxon>
        <taxon>Bacillati</taxon>
        <taxon>Actinomycetota</taxon>
        <taxon>Actinomycetes</taxon>
        <taxon>Pseudonocardiales</taxon>
        <taxon>Pseudonocardiaceae</taxon>
        <taxon>Allokutzneria</taxon>
    </lineage>
</organism>
<sequence length="386" mass="39071">MGRGTRLLLAVVCGVAVAAVYAGQPVLGPMGHDLGVARDAVGWFVAVGQLGYLAGLVLLVPLGDMLDRGRLIAAHLGLVAVGLAVTAAAPVGWVAFGGLAVAGLFAVVVQTAVAYTASVSPPGERGRNLGVVTSGVVIGILGARIVTGSLAQLWGWRGSYVVLAVLAAALGVLGLVVLPADARTRAERYGRVIRSLGGLFVQPVFLGRGLLAFFVFAAFGTLWSGMALPLAAAPWHLGEAEIGLFGVAGLAGALGAARSGRWGDAGHARRVTGIALVLLLGSWLAIGRLEWSLVLLVVGVIVLDFAVQVVHVSNQHVLTAVYADRTSSAVGGYMVFYSLGSAFGATATTALFDAVGWTGPTILGAALTLCALVTWAFTSGTAATGS</sequence>
<dbReference type="AlphaFoldDB" id="A0A1G9U9X7"/>
<dbReference type="PROSITE" id="PS50850">
    <property type="entry name" value="MFS"/>
    <property type="match status" value="1"/>
</dbReference>
<dbReference type="GO" id="GO:0022857">
    <property type="term" value="F:transmembrane transporter activity"/>
    <property type="evidence" value="ECO:0007669"/>
    <property type="project" value="InterPro"/>
</dbReference>
<proteinExistence type="predicted"/>
<dbReference type="PANTHER" id="PTHR42910:SF1">
    <property type="entry name" value="MAJOR FACILITATOR SUPERFAMILY (MFS) PROFILE DOMAIN-CONTAINING PROTEIN"/>
    <property type="match status" value="1"/>
</dbReference>
<feature type="domain" description="Major facilitator superfamily (MFS) profile" evidence="6">
    <location>
        <begin position="1"/>
        <end position="382"/>
    </location>
</feature>
<evidence type="ECO:0000259" key="6">
    <source>
        <dbReference type="PROSITE" id="PS50850"/>
    </source>
</evidence>
<name>A0A1G9U9X7_ALLAB</name>
<dbReference type="CDD" id="cd17324">
    <property type="entry name" value="MFS_NepI_like"/>
    <property type="match status" value="1"/>
</dbReference>
<dbReference type="EMBL" id="LT629701">
    <property type="protein sequence ID" value="SDM56751.1"/>
    <property type="molecule type" value="Genomic_DNA"/>
</dbReference>
<keyword evidence="3 5" id="KW-1133">Transmembrane helix</keyword>
<feature type="transmembrane region" description="Helical" evidence="5">
    <location>
        <begin position="199"/>
        <end position="223"/>
    </location>
</feature>
<feature type="transmembrane region" description="Helical" evidence="5">
    <location>
        <begin position="72"/>
        <end position="93"/>
    </location>
</feature>
<evidence type="ECO:0000256" key="1">
    <source>
        <dbReference type="ARBA" id="ARBA00004651"/>
    </source>
</evidence>
<feature type="transmembrane region" description="Helical" evidence="5">
    <location>
        <begin position="160"/>
        <end position="178"/>
    </location>
</feature>
<evidence type="ECO:0000313" key="7">
    <source>
        <dbReference type="EMBL" id="SDM56751.1"/>
    </source>
</evidence>
<evidence type="ECO:0000313" key="8">
    <source>
        <dbReference type="Proteomes" id="UP000183376"/>
    </source>
</evidence>
<evidence type="ECO:0000256" key="4">
    <source>
        <dbReference type="ARBA" id="ARBA00023136"/>
    </source>
</evidence>
<dbReference type="InterPro" id="IPR036259">
    <property type="entry name" value="MFS_trans_sf"/>
</dbReference>
<dbReference type="GO" id="GO:0005886">
    <property type="term" value="C:plasma membrane"/>
    <property type="evidence" value="ECO:0007669"/>
    <property type="project" value="UniProtKB-SubCell"/>
</dbReference>
<accession>A0A1G9U9X7</accession>
<feature type="transmembrane region" description="Helical" evidence="5">
    <location>
        <begin position="330"/>
        <end position="351"/>
    </location>
</feature>
<dbReference type="Gene3D" id="1.20.1250.20">
    <property type="entry name" value="MFS general substrate transporter like domains"/>
    <property type="match status" value="1"/>
</dbReference>
<protein>
    <submittedName>
        <fullName evidence="7">Predicted arabinose efflux permease, MFS family</fullName>
    </submittedName>
</protein>
<dbReference type="PANTHER" id="PTHR42910">
    <property type="entry name" value="TRANSPORTER SCO4007-RELATED"/>
    <property type="match status" value="1"/>
</dbReference>
<feature type="transmembrane region" description="Helical" evidence="5">
    <location>
        <begin position="129"/>
        <end position="154"/>
    </location>
</feature>
<feature type="transmembrane region" description="Helical" evidence="5">
    <location>
        <begin position="235"/>
        <end position="256"/>
    </location>
</feature>
<evidence type="ECO:0000256" key="2">
    <source>
        <dbReference type="ARBA" id="ARBA00022692"/>
    </source>
</evidence>
<dbReference type="Proteomes" id="UP000183376">
    <property type="component" value="Chromosome I"/>
</dbReference>
<keyword evidence="8" id="KW-1185">Reference proteome</keyword>
<feature type="transmembrane region" description="Helical" evidence="5">
    <location>
        <begin position="268"/>
        <end position="286"/>
    </location>
</feature>
<feature type="transmembrane region" description="Helical" evidence="5">
    <location>
        <begin position="357"/>
        <end position="377"/>
    </location>
</feature>
<dbReference type="Pfam" id="PF07690">
    <property type="entry name" value="MFS_1"/>
    <property type="match status" value="1"/>
</dbReference>
<dbReference type="STRING" id="211114.SAMN04489726_2291"/>
<keyword evidence="2 5" id="KW-0812">Transmembrane</keyword>
<dbReference type="InterPro" id="IPR020846">
    <property type="entry name" value="MFS_dom"/>
</dbReference>
<dbReference type="SUPFAM" id="SSF103473">
    <property type="entry name" value="MFS general substrate transporter"/>
    <property type="match status" value="1"/>
</dbReference>
<feature type="transmembrane region" description="Helical" evidence="5">
    <location>
        <begin position="99"/>
        <end position="117"/>
    </location>
</feature>
<gene>
    <name evidence="7" type="ORF">SAMN04489726_2291</name>
</gene>
<evidence type="ECO:0000256" key="5">
    <source>
        <dbReference type="SAM" id="Phobius"/>
    </source>
</evidence>
<dbReference type="eggNOG" id="COG2814">
    <property type="taxonomic scope" value="Bacteria"/>
</dbReference>
<feature type="transmembrane region" description="Helical" evidence="5">
    <location>
        <begin position="292"/>
        <end position="310"/>
    </location>
</feature>
<dbReference type="RefSeq" id="WP_030432132.1">
    <property type="nucleotide sequence ID" value="NZ_JOEF01000023.1"/>
</dbReference>
<keyword evidence="4 5" id="KW-0472">Membrane</keyword>
<dbReference type="OrthoDB" id="9815356at2"/>
<dbReference type="InterPro" id="IPR011701">
    <property type="entry name" value="MFS"/>
</dbReference>
<feature type="transmembrane region" description="Helical" evidence="5">
    <location>
        <begin position="41"/>
        <end position="60"/>
    </location>
</feature>
<evidence type="ECO:0000256" key="3">
    <source>
        <dbReference type="ARBA" id="ARBA00022989"/>
    </source>
</evidence>
<reference evidence="7 8" key="1">
    <citation type="submission" date="2016-10" db="EMBL/GenBank/DDBJ databases">
        <authorList>
            <person name="de Groot N.N."/>
        </authorList>
    </citation>
    <scope>NUCLEOTIDE SEQUENCE [LARGE SCALE GENOMIC DNA]</scope>
    <source>
        <strain evidence="7 8">DSM 44149</strain>
    </source>
</reference>
<comment type="subcellular location">
    <subcellularLocation>
        <location evidence="1">Cell membrane</location>
        <topology evidence="1">Multi-pass membrane protein</topology>
    </subcellularLocation>
</comment>